<dbReference type="RefSeq" id="WP_167352109.1">
    <property type="nucleotide sequence ID" value="NZ_LPZN01000046.1"/>
</dbReference>
<evidence type="ECO:0000313" key="2">
    <source>
        <dbReference type="EMBL" id="SUE15385.1"/>
    </source>
</evidence>
<proteinExistence type="predicted"/>
<reference evidence="2 3" key="1">
    <citation type="submission" date="2018-06" db="EMBL/GenBank/DDBJ databases">
        <authorList>
            <consortium name="Pathogen Informatics"/>
            <person name="Doyle S."/>
        </authorList>
    </citation>
    <scope>NUCLEOTIDE SEQUENCE [LARGE SCALE GENOMIC DNA]</scope>
    <source>
        <strain evidence="2 3">NCTC13296</strain>
    </source>
</reference>
<name>A0A379M1W1_9NOCA</name>
<feature type="domain" description="Polysaccharide pyruvyl transferase" evidence="1">
    <location>
        <begin position="35"/>
        <end position="280"/>
    </location>
</feature>
<keyword evidence="2" id="KW-0808">Transferase</keyword>
<dbReference type="Proteomes" id="UP000254569">
    <property type="component" value="Unassembled WGS sequence"/>
</dbReference>
<keyword evidence="3" id="KW-1185">Reference proteome</keyword>
<dbReference type="Pfam" id="PF04230">
    <property type="entry name" value="PS_pyruv_trans"/>
    <property type="match status" value="1"/>
</dbReference>
<evidence type="ECO:0000313" key="3">
    <source>
        <dbReference type="Proteomes" id="UP000254569"/>
    </source>
</evidence>
<dbReference type="EMBL" id="UGVI01000001">
    <property type="protein sequence ID" value="SUE15385.1"/>
    <property type="molecule type" value="Genomic_DNA"/>
</dbReference>
<organism evidence="2 3">
    <name type="scientific">Rhodococcus gordoniae</name>
    <dbReference type="NCBI Taxonomy" id="223392"/>
    <lineage>
        <taxon>Bacteria</taxon>
        <taxon>Bacillati</taxon>
        <taxon>Actinomycetota</taxon>
        <taxon>Actinomycetes</taxon>
        <taxon>Mycobacteriales</taxon>
        <taxon>Nocardiaceae</taxon>
        <taxon>Rhodococcus</taxon>
    </lineage>
</organism>
<dbReference type="AlphaFoldDB" id="A0A379M1W1"/>
<dbReference type="InterPro" id="IPR007345">
    <property type="entry name" value="Polysacch_pyruvyl_Trfase"/>
</dbReference>
<dbReference type="EC" id="2.-.-.-" evidence="2"/>
<sequence>MNYIDAMKSIAADRYGILYKGVSQLTFTDFPDYPNVGDSAIALGQLKYFEESAISVKSAYCIATLPKSIFESRVTVMINGGGNIAGLFDGIDDHRNRLAQELHPDTLLIQAPQSVHFASPRGKSRFIDEFATRPNLRMAVRDRTALDELAGIISDPILAPDAVHHLGFIPSAKPIAKHVVLARRDQESGFSDAPIESFDWKKDDRRLAVSSSIRWKSLRIPPLARYVNKSVKQWQEIAESRLQRGVNLLSQGETVVTDRLHAMLISLQMGRRVIAIDNNNRKLSKYADTWFGNTQPDIRFANSFSEAIELAG</sequence>
<dbReference type="GO" id="GO:0016740">
    <property type="term" value="F:transferase activity"/>
    <property type="evidence" value="ECO:0007669"/>
    <property type="project" value="UniProtKB-KW"/>
</dbReference>
<accession>A0A379M1W1</accession>
<gene>
    <name evidence="2" type="primary">yxaB</name>
    <name evidence="2" type="ORF">NCTC13296_02247</name>
</gene>
<evidence type="ECO:0000259" key="1">
    <source>
        <dbReference type="Pfam" id="PF04230"/>
    </source>
</evidence>
<protein>
    <submittedName>
        <fullName evidence="2">General stress protein 30</fullName>
        <ecNumber evidence="2">2.-.-.-</ecNumber>
    </submittedName>
</protein>